<evidence type="ECO:0000313" key="3">
    <source>
        <dbReference type="Proteomes" id="UP000598297"/>
    </source>
</evidence>
<dbReference type="Proteomes" id="UP000598297">
    <property type="component" value="Unassembled WGS sequence"/>
</dbReference>
<protein>
    <recommendedName>
        <fullName evidence="4">Type VII secretion system (Wss) protein ESAT-6</fullName>
    </recommendedName>
</protein>
<dbReference type="EMBL" id="JAAAHS010000033">
    <property type="protein sequence ID" value="NBE51234.1"/>
    <property type="molecule type" value="Genomic_DNA"/>
</dbReference>
<dbReference type="Gene3D" id="1.10.287.1060">
    <property type="entry name" value="ESAT-6-like"/>
    <property type="match status" value="1"/>
</dbReference>
<keyword evidence="3" id="KW-1185">Reference proteome</keyword>
<dbReference type="RefSeq" id="WP_161695025.1">
    <property type="nucleotide sequence ID" value="NZ_JAAAHS010000033.1"/>
</dbReference>
<gene>
    <name evidence="2" type="ORF">GUY60_07315</name>
</gene>
<feature type="compositionally biased region" description="Polar residues" evidence="1">
    <location>
        <begin position="8"/>
        <end position="18"/>
    </location>
</feature>
<evidence type="ECO:0000313" key="2">
    <source>
        <dbReference type="EMBL" id="NBE51234.1"/>
    </source>
</evidence>
<dbReference type="OrthoDB" id="3692598at2"/>
<evidence type="ECO:0008006" key="4">
    <source>
        <dbReference type="Google" id="ProtNLM"/>
    </source>
</evidence>
<organism evidence="2 3">
    <name type="scientific">Streptomyces boluensis</name>
    <dbReference type="NCBI Taxonomy" id="1775135"/>
    <lineage>
        <taxon>Bacteria</taxon>
        <taxon>Bacillati</taxon>
        <taxon>Actinomycetota</taxon>
        <taxon>Actinomycetes</taxon>
        <taxon>Kitasatosporales</taxon>
        <taxon>Streptomycetaceae</taxon>
        <taxon>Streptomyces</taxon>
    </lineage>
</organism>
<evidence type="ECO:0000256" key="1">
    <source>
        <dbReference type="SAM" id="MobiDB-lite"/>
    </source>
</evidence>
<feature type="region of interest" description="Disordered" evidence="1">
    <location>
        <begin position="1"/>
        <end position="20"/>
    </location>
</feature>
<comment type="caution">
    <text evidence="2">The sequence shown here is derived from an EMBL/GenBank/DDBJ whole genome shotgun (WGS) entry which is preliminary data.</text>
</comment>
<accession>A0A964XJF0</accession>
<dbReference type="SUPFAM" id="SSF140453">
    <property type="entry name" value="EsxAB dimer-like"/>
    <property type="match status" value="1"/>
</dbReference>
<name>A0A964XJF0_9ACTN</name>
<proteinExistence type="predicted"/>
<dbReference type="AlphaFoldDB" id="A0A964XJF0"/>
<sequence>MSGFTDVSEPTSHLNAPNENPEEFSQGVLVDIFNDLGDLLSPTWYVTEAFNLVFGFNPLDEVIDWYSGDWETFLKCGEVWTNVGKACDAIAANVKSGNGALDATWNGNAADAAYVYFDELAKKLGEQQDTLDQLQDAYKHMAHSAYLSAEAVKGFLSGIIDGLLIVGLELAAGTALSWTGVGAAVGYGLAALEIANILRQWGAATEAITQAQQLAQLTASTVENLANDLSNSFKNFPAPGTSYDHPNKAIA</sequence>
<dbReference type="InterPro" id="IPR036689">
    <property type="entry name" value="ESAT-6-like_sf"/>
</dbReference>
<reference evidence="2" key="1">
    <citation type="submission" date="2020-01" db="EMBL/GenBank/DDBJ databases">
        <title>Whole-genome analyses of novel actinobacteria.</title>
        <authorList>
            <person name="Sahin N."/>
        </authorList>
    </citation>
    <scope>NUCLEOTIDE SEQUENCE</scope>
    <source>
        <strain evidence="2">YC537</strain>
    </source>
</reference>